<dbReference type="PRINTS" id="PR00184">
    <property type="entry name" value="NEISSPPORIN"/>
</dbReference>
<dbReference type="InterPro" id="IPR050298">
    <property type="entry name" value="Gram-neg_bact_OMP"/>
</dbReference>
<evidence type="ECO:0000256" key="3">
    <source>
        <dbReference type="ARBA" id="ARBA00022448"/>
    </source>
</evidence>
<dbReference type="Pfam" id="PF13609">
    <property type="entry name" value="Porin_4"/>
    <property type="match status" value="1"/>
</dbReference>
<dbReference type="SUPFAM" id="SSF56935">
    <property type="entry name" value="Porins"/>
    <property type="match status" value="1"/>
</dbReference>
<keyword evidence="8" id="KW-0626">Porin</keyword>
<dbReference type="InterPro" id="IPR033900">
    <property type="entry name" value="Gram_neg_porin_domain"/>
</dbReference>
<evidence type="ECO:0000256" key="6">
    <source>
        <dbReference type="ARBA" id="ARBA00022729"/>
    </source>
</evidence>
<sequence>MKKIAIAAAIAALSAPVFAQSSVTLWGRINTSVESIKTGNRDRVASVINNNSRLGFKGTEDLGSGLKASFALEHGLNSDDGRQTDVNANGTARAFWNREASVQLSGDFGAVRLGRWTPGSYYATADYVSMHNHDTGTSEDKLYSGAGFTQTNKVGYFTPNVSGFNAEFALHAGEGVDPRGYDVALNYDQGPLHLGAGYSKQGDANQWAIRGLYELGAFTFGGYAQREDDSRSLGKDKRWIGRAAVMYTMGQSEFHLNVGGTKAGGSSFNSGRNGGKQYTLAYNYNLSKRTKLYAFYTAVDATTANKVDDLNSFALGIRHNF</sequence>
<evidence type="ECO:0000256" key="9">
    <source>
        <dbReference type="ARBA" id="ARBA00023136"/>
    </source>
</evidence>
<dbReference type="AlphaFoldDB" id="A0A2G9C6J3"/>
<dbReference type="GO" id="GO:0006811">
    <property type="term" value="P:monoatomic ion transport"/>
    <property type="evidence" value="ECO:0007669"/>
    <property type="project" value="UniProtKB-KW"/>
</dbReference>
<dbReference type="GO" id="GO:0046930">
    <property type="term" value="C:pore complex"/>
    <property type="evidence" value="ECO:0007669"/>
    <property type="project" value="UniProtKB-KW"/>
</dbReference>
<evidence type="ECO:0000313" key="13">
    <source>
        <dbReference type="EMBL" id="PIM52071.1"/>
    </source>
</evidence>
<dbReference type="Gene3D" id="2.40.160.10">
    <property type="entry name" value="Porin"/>
    <property type="match status" value="1"/>
</dbReference>
<protein>
    <submittedName>
        <fullName evidence="13">Porin</fullName>
    </submittedName>
</protein>
<evidence type="ECO:0000256" key="5">
    <source>
        <dbReference type="ARBA" id="ARBA00022692"/>
    </source>
</evidence>
<dbReference type="Proteomes" id="UP000231501">
    <property type="component" value="Unassembled WGS sequence"/>
</dbReference>
<evidence type="ECO:0000256" key="10">
    <source>
        <dbReference type="ARBA" id="ARBA00023237"/>
    </source>
</evidence>
<organism evidence="13 14">
    <name type="scientific">Roseateles chitinivorans</name>
    <dbReference type="NCBI Taxonomy" id="2917965"/>
    <lineage>
        <taxon>Bacteria</taxon>
        <taxon>Pseudomonadati</taxon>
        <taxon>Pseudomonadota</taxon>
        <taxon>Betaproteobacteria</taxon>
        <taxon>Burkholderiales</taxon>
        <taxon>Sphaerotilaceae</taxon>
        <taxon>Roseateles</taxon>
    </lineage>
</organism>
<feature type="chain" id="PRO_5013795742" evidence="11">
    <location>
        <begin position="20"/>
        <end position="321"/>
    </location>
</feature>
<gene>
    <name evidence="13" type="ORF">CS062_16580</name>
</gene>
<accession>A0A2G9C6J3</accession>
<keyword evidence="3" id="KW-0813">Transport</keyword>
<keyword evidence="14" id="KW-1185">Reference proteome</keyword>
<keyword evidence="7" id="KW-0406">Ion transport</keyword>
<evidence type="ECO:0000256" key="2">
    <source>
        <dbReference type="ARBA" id="ARBA00011233"/>
    </source>
</evidence>
<keyword evidence="9" id="KW-0472">Membrane</keyword>
<evidence type="ECO:0000256" key="1">
    <source>
        <dbReference type="ARBA" id="ARBA00004571"/>
    </source>
</evidence>
<name>A0A2G9C6J3_9BURK</name>
<dbReference type="GO" id="GO:0015288">
    <property type="term" value="F:porin activity"/>
    <property type="evidence" value="ECO:0007669"/>
    <property type="project" value="UniProtKB-KW"/>
</dbReference>
<dbReference type="CDD" id="cd00342">
    <property type="entry name" value="gram_neg_porins"/>
    <property type="match status" value="1"/>
</dbReference>
<evidence type="ECO:0000256" key="11">
    <source>
        <dbReference type="SAM" id="SignalP"/>
    </source>
</evidence>
<dbReference type="EMBL" id="PEOG01000046">
    <property type="protein sequence ID" value="PIM52071.1"/>
    <property type="molecule type" value="Genomic_DNA"/>
</dbReference>
<feature type="domain" description="Porin" evidence="12">
    <location>
        <begin position="7"/>
        <end position="302"/>
    </location>
</feature>
<dbReference type="GO" id="GO:0009279">
    <property type="term" value="C:cell outer membrane"/>
    <property type="evidence" value="ECO:0007669"/>
    <property type="project" value="UniProtKB-SubCell"/>
</dbReference>
<keyword evidence="6 11" id="KW-0732">Signal</keyword>
<comment type="subunit">
    <text evidence="2">Homotrimer.</text>
</comment>
<evidence type="ECO:0000313" key="14">
    <source>
        <dbReference type="Proteomes" id="UP000231501"/>
    </source>
</evidence>
<evidence type="ECO:0000256" key="8">
    <source>
        <dbReference type="ARBA" id="ARBA00023114"/>
    </source>
</evidence>
<dbReference type="PANTHER" id="PTHR34501:SF9">
    <property type="entry name" value="MAJOR OUTER MEMBRANE PROTEIN P.IA"/>
    <property type="match status" value="1"/>
</dbReference>
<proteinExistence type="predicted"/>
<keyword evidence="10" id="KW-0998">Cell outer membrane</keyword>
<dbReference type="PANTHER" id="PTHR34501">
    <property type="entry name" value="PROTEIN YDDL-RELATED"/>
    <property type="match status" value="1"/>
</dbReference>
<comment type="subcellular location">
    <subcellularLocation>
        <location evidence="1">Cell outer membrane</location>
        <topology evidence="1">Multi-pass membrane protein</topology>
    </subcellularLocation>
</comment>
<dbReference type="RefSeq" id="WP_099862713.1">
    <property type="nucleotide sequence ID" value="NZ_PEOG01000046.1"/>
</dbReference>
<evidence type="ECO:0000256" key="4">
    <source>
        <dbReference type="ARBA" id="ARBA00022452"/>
    </source>
</evidence>
<keyword evidence="4" id="KW-1134">Transmembrane beta strand</keyword>
<dbReference type="InterPro" id="IPR002299">
    <property type="entry name" value="Porin_Neis"/>
</dbReference>
<evidence type="ECO:0000259" key="12">
    <source>
        <dbReference type="Pfam" id="PF13609"/>
    </source>
</evidence>
<feature type="signal peptide" evidence="11">
    <location>
        <begin position="1"/>
        <end position="19"/>
    </location>
</feature>
<dbReference type="InterPro" id="IPR023614">
    <property type="entry name" value="Porin_dom_sf"/>
</dbReference>
<comment type="caution">
    <text evidence="13">The sequence shown here is derived from an EMBL/GenBank/DDBJ whole genome shotgun (WGS) entry which is preliminary data.</text>
</comment>
<dbReference type="OrthoDB" id="6975458at2"/>
<reference evidence="13 14" key="1">
    <citation type="submission" date="2017-11" db="EMBL/GenBank/DDBJ databases">
        <title>Draft genome sequence of Mitsuaria sp. HWN-4.</title>
        <authorList>
            <person name="Gundlapally S.R."/>
        </authorList>
    </citation>
    <scope>NUCLEOTIDE SEQUENCE [LARGE SCALE GENOMIC DNA]</scope>
    <source>
        <strain evidence="13 14">HWN-4</strain>
    </source>
</reference>
<evidence type="ECO:0000256" key="7">
    <source>
        <dbReference type="ARBA" id="ARBA00023065"/>
    </source>
</evidence>
<keyword evidence="5" id="KW-0812">Transmembrane</keyword>